<name>A0A9N9FBU0_9GLOM</name>
<keyword evidence="2" id="KW-1185">Reference proteome</keyword>
<reference evidence="1" key="1">
    <citation type="submission" date="2021-06" db="EMBL/GenBank/DDBJ databases">
        <authorList>
            <person name="Kallberg Y."/>
            <person name="Tangrot J."/>
            <person name="Rosling A."/>
        </authorList>
    </citation>
    <scope>NUCLEOTIDE SEQUENCE</scope>
    <source>
        <strain evidence="1">FL130A</strain>
    </source>
</reference>
<gene>
    <name evidence="1" type="ORF">ALEPTO_LOCUS4527</name>
</gene>
<dbReference type="Proteomes" id="UP000789508">
    <property type="component" value="Unassembled WGS sequence"/>
</dbReference>
<evidence type="ECO:0000313" key="1">
    <source>
        <dbReference type="EMBL" id="CAG8522256.1"/>
    </source>
</evidence>
<sequence>MAPHFFRQQFNSYRQITSMQQYELYDMPADAILSVVYSSTNPDLYYCSTHMYTTISFAL</sequence>
<evidence type="ECO:0000313" key="2">
    <source>
        <dbReference type="Proteomes" id="UP000789508"/>
    </source>
</evidence>
<dbReference type="AlphaFoldDB" id="A0A9N9FBU0"/>
<organism evidence="1 2">
    <name type="scientific">Ambispora leptoticha</name>
    <dbReference type="NCBI Taxonomy" id="144679"/>
    <lineage>
        <taxon>Eukaryota</taxon>
        <taxon>Fungi</taxon>
        <taxon>Fungi incertae sedis</taxon>
        <taxon>Mucoromycota</taxon>
        <taxon>Glomeromycotina</taxon>
        <taxon>Glomeromycetes</taxon>
        <taxon>Archaeosporales</taxon>
        <taxon>Ambisporaceae</taxon>
        <taxon>Ambispora</taxon>
    </lineage>
</organism>
<dbReference type="EMBL" id="CAJVPS010001050">
    <property type="protein sequence ID" value="CAG8522256.1"/>
    <property type="molecule type" value="Genomic_DNA"/>
</dbReference>
<accession>A0A9N9FBU0</accession>
<proteinExistence type="predicted"/>
<protein>
    <submittedName>
        <fullName evidence="1">3641_t:CDS:1</fullName>
    </submittedName>
</protein>
<comment type="caution">
    <text evidence="1">The sequence shown here is derived from an EMBL/GenBank/DDBJ whole genome shotgun (WGS) entry which is preliminary data.</text>
</comment>